<reference evidence="2 3" key="1">
    <citation type="submission" date="2021-05" db="EMBL/GenBank/DDBJ databases">
        <title>A Polyphasic approach of four new species of the genus Ohtaekwangia: Ohtaekwangia histidinii sp. nov., Ohtaekwangia cretensis sp. nov., Ohtaekwangia indiensis sp. nov., Ohtaekwangia reichenbachii sp. nov. from diverse environment.</title>
        <authorList>
            <person name="Octaviana S."/>
        </authorList>
    </citation>
    <scope>NUCLEOTIDE SEQUENCE [LARGE SCALE GENOMIC DNA]</scope>
    <source>
        <strain evidence="2 3">PWU20</strain>
    </source>
</reference>
<sequence length="61" mass="7014">MENEKKKTQEELTPIIDGDARPDIDLEAKGADDKESKDQDKKFTSNRASDVNKIENYKDEK</sequence>
<name>A0ABS5VLS5_9BACT</name>
<dbReference type="EMBL" id="JAHESD010000005">
    <property type="protein sequence ID" value="MBT1702399.1"/>
    <property type="molecule type" value="Genomic_DNA"/>
</dbReference>
<comment type="caution">
    <text evidence="2">The sequence shown here is derived from an EMBL/GenBank/DDBJ whole genome shotgun (WGS) entry which is preliminary data.</text>
</comment>
<dbReference type="RefSeq" id="WP_254152306.1">
    <property type="nucleotide sequence ID" value="NZ_JAHESD010000005.1"/>
</dbReference>
<feature type="region of interest" description="Disordered" evidence="1">
    <location>
        <begin position="1"/>
        <end position="61"/>
    </location>
</feature>
<protein>
    <submittedName>
        <fullName evidence="2">Uncharacterized protein</fullName>
    </submittedName>
</protein>
<evidence type="ECO:0000313" key="2">
    <source>
        <dbReference type="EMBL" id="MBT1702399.1"/>
    </source>
</evidence>
<proteinExistence type="predicted"/>
<keyword evidence="3" id="KW-1185">Reference proteome</keyword>
<feature type="compositionally biased region" description="Basic and acidic residues" evidence="1">
    <location>
        <begin position="50"/>
        <end position="61"/>
    </location>
</feature>
<evidence type="ECO:0000313" key="3">
    <source>
        <dbReference type="Proteomes" id="UP000772618"/>
    </source>
</evidence>
<dbReference type="Proteomes" id="UP000772618">
    <property type="component" value="Unassembled WGS sequence"/>
</dbReference>
<organism evidence="2 3">
    <name type="scientific">Chryseosolibacter indicus</name>
    <dbReference type="NCBI Taxonomy" id="2782351"/>
    <lineage>
        <taxon>Bacteria</taxon>
        <taxon>Pseudomonadati</taxon>
        <taxon>Bacteroidota</taxon>
        <taxon>Cytophagia</taxon>
        <taxon>Cytophagales</taxon>
        <taxon>Chryseotaleaceae</taxon>
        <taxon>Chryseosolibacter</taxon>
    </lineage>
</organism>
<accession>A0ABS5VLS5</accession>
<gene>
    <name evidence="2" type="ORF">KK060_03860</name>
</gene>
<evidence type="ECO:0000256" key="1">
    <source>
        <dbReference type="SAM" id="MobiDB-lite"/>
    </source>
</evidence>
<feature type="compositionally biased region" description="Basic and acidic residues" evidence="1">
    <location>
        <begin position="18"/>
        <end position="43"/>
    </location>
</feature>
<feature type="compositionally biased region" description="Basic and acidic residues" evidence="1">
    <location>
        <begin position="1"/>
        <end position="10"/>
    </location>
</feature>